<proteinExistence type="inferred from homology"/>
<dbReference type="GO" id="GO:0003677">
    <property type="term" value="F:DNA binding"/>
    <property type="evidence" value="ECO:0007669"/>
    <property type="project" value="InterPro"/>
</dbReference>
<name>A0A316HAX4_9SPHI</name>
<dbReference type="Gene3D" id="1.10.10.10">
    <property type="entry name" value="Winged helix-like DNA-binding domain superfamily/Winged helix DNA-binding domain"/>
    <property type="match status" value="1"/>
</dbReference>
<dbReference type="InterPro" id="IPR013249">
    <property type="entry name" value="RNA_pol_sigma70_r4_t2"/>
</dbReference>
<dbReference type="InterPro" id="IPR039425">
    <property type="entry name" value="RNA_pol_sigma-70-like"/>
</dbReference>
<comment type="caution">
    <text evidence="6">The sequence shown here is derived from an EMBL/GenBank/DDBJ whole genome shotgun (WGS) entry which is preliminary data.</text>
</comment>
<reference evidence="6 7" key="1">
    <citation type="submission" date="2018-05" db="EMBL/GenBank/DDBJ databases">
        <title>Genomic Encyclopedia of Archaeal and Bacterial Type Strains, Phase II (KMG-II): from individual species to whole genera.</title>
        <authorList>
            <person name="Goeker M."/>
        </authorList>
    </citation>
    <scope>NUCLEOTIDE SEQUENCE [LARGE SCALE GENOMIC DNA]</scope>
    <source>
        <strain evidence="6 7">DSM 19975</strain>
    </source>
</reference>
<feature type="domain" description="HTH luxR-type" evidence="5">
    <location>
        <begin position="130"/>
        <end position="188"/>
    </location>
</feature>
<dbReference type="CDD" id="cd06171">
    <property type="entry name" value="Sigma70_r4"/>
    <property type="match status" value="1"/>
</dbReference>
<dbReference type="Pfam" id="PF04542">
    <property type="entry name" value="Sigma70_r2"/>
    <property type="match status" value="1"/>
</dbReference>
<evidence type="ECO:0000256" key="3">
    <source>
        <dbReference type="ARBA" id="ARBA00023082"/>
    </source>
</evidence>
<dbReference type="InterPro" id="IPR013325">
    <property type="entry name" value="RNA_pol_sigma_r2"/>
</dbReference>
<dbReference type="AlphaFoldDB" id="A0A316HAX4"/>
<keyword evidence="7" id="KW-1185">Reference proteome</keyword>
<evidence type="ECO:0000256" key="2">
    <source>
        <dbReference type="ARBA" id="ARBA00023015"/>
    </source>
</evidence>
<dbReference type="RefSeq" id="WP_146203135.1">
    <property type="nucleotide sequence ID" value="NZ_QGHA01000005.1"/>
</dbReference>
<dbReference type="InterPro" id="IPR036388">
    <property type="entry name" value="WH-like_DNA-bd_sf"/>
</dbReference>
<protein>
    <submittedName>
        <fullName evidence="6">RNA polymerase sigma-70 factor (ECF subfamily)</fullName>
    </submittedName>
</protein>
<evidence type="ECO:0000313" key="6">
    <source>
        <dbReference type="EMBL" id="PWK77201.1"/>
    </source>
</evidence>
<dbReference type="InterPro" id="IPR000792">
    <property type="entry name" value="Tscrpt_reg_LuxR_C"/>
</dbReference>
<dbReference type="GO" id="GO:0006352">
    <property type="term" value="P:DNA-templated transcription initiation"/>
    <property type="evidence" value="ECO:0007669"/>
    <property type="project" value="InterPro"/>
</dbReference>
<dbReference type="SUPFAM" id="SSF88946">
    <property type="entry name" value="Sigma2 domain of RNA polymerase sigma factors"/>
    <property type="match status" value="1"/>
</dbReference>
<dbReference type="GO" id="GO:0016987">
    <property type="term" value="F:sigma factor activity"/>
    <property type="evidence" value="ECO:0007669"/>
    <property type="project" value="UniProtKB-KW"/>
</dbReference>
<dbReference type="NCBIfam" id="TIGR02985">
    <property type="entry name" value="Sig70_bacteroi1"/>
    <property type="match status" value="1"/>
</dbReference>
<evidence type="ECO:0000259" key="5">
    <source>
        <dbReference type="SMART" id="SM00421"/>
    </source>
</evidence>
<accession>A0A316HAX4</accession>
<dbReference type="Pfam" id="PF08281">
    <property type="entry name" value="Sigma70_r4_2"/>
    <property type="match status" value="1"/>
</dbReference>
<keyword evidence="4" id="KW-0804">Transcription</keyword>
<evidence type="ECO:0000256" key="4">
    <source>
        <dbReference type="ARBA" id="ARBA00023163"/>
    </source>
</evidence>
<comment type="similarity">
    <text evidence="1">Belongs to the sigma-70 factor family. ECF subfamily.</text>
</comment>
<dbReference type="Gene3D" id="1.10.1740.10">
    <property type="match status" value="1"/>
</dbReference>
<dbReference type="EMBL" id="QGHA01000005">
    <property type="protein sequence ID" value="PWK77201.1"/>
    <property type="molecule type" value="Genomic_DNA"/>
</dbReference>
<dbReference type="InterPro" id="IPR007627">
    <property type="entry name" value="RNA_pol_sigma70_r2"/>
</dbReference>
<dbReference type="PANTHER" id="PTHR43133:SF46">
    <property type="entry name" value="RNA POLYMERASE SIGMA-70 FACTOR ECF SUBFAMILY"/>
    <property type="match status" value="1"/>
</dbReference>
<dbReference type="Proteomes" id="UP000245678">
    <property type="component" value="Unassembled WGS sequence"/>
</dbReference>
<keyword evidence="3" id="KW-0731">Sigma factor</keyword>
<organism evidence="6 7">
    <name type="scientific">Mucilaginibacter oryzae</name>
    <dbReference type="NCBI Taxonomy" id="468058"/>
    <lineage>
        <taxon>Bacteria</taxon>
        <taxon>Pseudomonadati</taxon>
        <taxon>Bacteroidota</taxon>
        <taxon>Sphingobacteriia</taxon>
        <taxon>Sphingobacteriales</taxon>
        <taxon>Sphingobacteriaceae</taxon>
        <taxon>Mucilaginibacter</taxon>
    </lineage>
</organism>
<keyword evidence="2" id="KW-0805">Transcription regulation</keyword>
<dbReference type="SMART" id="SM00421">
    <property type="entry name" value="HTH_LUXR"/>
    <property type="match status" value="1"/>
</dbReference>
<dbReference type="SUPFAM" id="SSF88659">
    <property type="entry name" value="Sigma3 and sigma4 domains of RNA polymerase sigma factors"/>
    <property type="match status" value="1"/>
</dbReference>
<dbReference type="InterPro" id="IPR014327">
    <property type="entry name" value="RNA_pol_sigma70_bacteroid"/>
</dbReference>
<evidence type="ECO:0000256" key="1">
    <source>
        <dbReference type="ARBA" id="ARBA00010641"/>
    </source>
</evidence>
<dbReference type="PANTHER" id="PTHR43133">
    <property type="entry name" value="RNA POLYMERASE ECF-TYPE SIGMA FACTO"/>
    <property type="match status" value="1"/>
</dbReference>
<evidence type="ECO:0000313" key="7">
    <source>
        <dbReference type="Proteomes" id="UP000245678"/>
    </source>
</evidence>
<dbReference type="InterPro" id="IPR013324">
    <property type="entry name" value="RNA_pol_sigma_r3/r4-like"/>
</dbReference>
<gene>
    <name evidence="6" type="ORF">LX99_03011</name>
</gene>
<dbReference type="NCBIfam" id="TIGR02937">
    <property type="entry name" value="sigma70-ECF"/>
    <property type="match status" value="1"/>
</dbReference>
<dbReference type="InterPro" id="IPR014284">
    <property type="entry name" value="RNA_pol_sigma-70_dom"/>
</dbReference>
<sequence length="194" mass="23159">MLNKNYSDQDLWDAIVAGDSRAYDLLFKRYWKKLYITAYHYLKDKHTCEQIVQDIFIYLWDKREQLKIISFEKYLNTAARYHVYKQLNAKKTSPVSYVEDYIFPEEENNKNKGEEALLTADLVYEISTLLQQLPERCREIFVMSRLEHLSNGEIAEKLHISKRTVENQITHALKHLRNSRKYVAIFMLLSSLLK</sequence>